<dbReference type="AlphaFoldDB" id="A0A087CDS8"/>
<sequence>MLYWFFVKLLGPVARRRFHPTVEGTDNIPEHGGAIIASNHLAVIDDALLPISSPRMIRFMGKAEYFNGKGIKGRLKKWWFTSVGVFPVDRSGGSKALGALETARHILDAGDLFGIHPEGTRSPDGRLFRGHTGVARLAFETGSPIIPTAIIGSRELQRPGKVIPGKGSTSVIFGKAIAVPKTPANEVTREQLRQLTDRMMQDIQKLSGQEYVDMYAQVLKNKKKQLEEATDKVDQQ</sequence>
<dbReference type="Pfam" id="PF01553">
    <property type="entry name" value="Acyltransferase"/>
    <property type="match status" value="1"/>
</dbReference>
<dbReference type="eggNOG" id="COG0204">
    <property type="taxonomic scope" value="Bacteria"/>
</dbReference>
<name>A0A087CDS8_9BIFI</name>
<dbReference type="SUPFAM" id="SSF69593">
    <property type="entry name" value="Glycerol-3-phosphate (1)-acyltransferase"/>
    <property type="match status" value="1"/>
</dbReference>
<evidence type="ECO:0000256" key="2">
    <source>
        <dbReference type="ARBA" id="ARBA00023315"/>
    </source>
</evidence>
<comment type="caution">
    <text evidence="5">The sequence shown here is derived from an EMBL/GenBank/DDBJ whole genome shotgun (WGS) entry which is preliminary data.</text>
</comment>
<dbReference type="PANTHER" id="PTHR10434">
    <property type="entry name" value="1-ACYL-SN-GLYCEROL-3-PHOSPHATE ACYLTRANSFERASE"/>
    <property type="match status" value="1"/>
</dbReference>
<feature type="domain" description="Phospholipid/glycerol acyltransferase" evidence="4">
    <location>
        <begin position="34"/>
        <end position="153"/>
    </location>
</feature>
<dbReference type="EC" id="2.3.1.-" evidence="5"/>
<keyword evidence="1 5" id="KW-0808">Transferase</keyword>
<dbReference type="CDD" id="cd07989">
    <property type="entry name" value="LPLAT_AGPAT-like"/>
    <property type="match status" value="1"/>
</dbReference>
<protein>
    <submittedName>
        <fullName evidence="5">Acyltransferase family protein</fullName>
        <ecNumber evidence="5">2.3.1.-</ecNumber>
    </submittedName>
</protein>
<organism evidence="5 6">
    <name type="scientific">Bifidobacterium psychraerophilum</name>
    <dbReference type="NCBI Taxonomy" id="218140"/>
    <lineage>
        <taxon>Bacteria</taxon>
        <taxon>Bacillati</taxon>
        <taxon>Actinomycetota</taxon>
        <taxon>Actinomycetes</taxon>
        <taxon>Bifidobacteriales</taxon>
        <taxon>Bifidobacteriaceae</taxon>
        <taxon>Bifidobacterium</taxon>
    </lineage>
</organism>
<dbReference type="RefSeq" id="WP_033495243.1">
    <property type="nucleotide sequence ID" value="NZ_BAABVZ010000002.1"/>
</dbReference>
<evidence type="ECO:0000256" key="1">
    <source>
        <dbReference type="ARBA" id="ARBA00022679"/>
    </source>
</evidence>
<keyword evidence="3" id="KW-0175">Coiled coil</keyword>
<dbReference type="GO" id="GO:0005886">
    <property type="term" value="C:plasma membrane"/>
    <property type="evidence" value="ECO:0007669"/>
    <property type="project" value="TreeGrafter"/>
</dbReference>
<dbReference type="PANTHER" id="PTHR10434:SF11">
    <property type="entry name" value="1-ACYL-SN-GLYCEROL-3-PHOSPHATE ACYLTRANSFERASE"/>
    <property type="match status" value="1"/>
</dbReference>
<dbReference type="STRING" id="218140.BPSY_1836"/>
<reference evidence="5 6" key="1">
    <citation type="submission" date="2014-03" db="EMBL/GenBank/DDBJ databases">
        <title>Genomics of Bifidobacteria.</title>
        <authorList>
            <person name="Ventura M."/>
            <person name="Milani C."/>
            <person name="Lugli G.A."/>
        </authorList>
    </citation>
    <scope>NUCLEOTIDE SEQUENCE [LARGE SCALE GENOMIC DNA]</scope>
    <source>
        <strain evidence="5 6">LMG 21775</strain>
    </source>
</reference>
<evidence type="ECO:0000256" key="3">
    <source>
        <dbReference type="SAM" id="Coils"/>
    </source>
</evidence>
<dbReference type="InterPro" id="IPR002123">
    <property type="entry name" value="Plipid/glycerol_acylTrfase"/>
</dbReference>
<evidence type="ECO:0000259" key="4">
    <source>
        <dbReference type="SMART" id="SM00563"/>
    </source>
</evidence>
<dbReference type="SMART" id="SM00563">
    <property type="entry name" value="PlsC"/>
    <property type="match status" value="1"/>
</dbReference>
<gene>
    <name evidence="5" type="ORF">BPSY_1836</name>
</gene>
<accession>A0A087CDS8</accession>
<keyword evidence="6" id="KW-1185">Reference proteome</keyword>
<keyword evidence="2 5" id="KW-0012">Acyltransferase</keyword>
<evidence type="ECO:0000313" key="5">
    <source>
        <dbReference type="EMBL" id="KFI81428.1"/>
    </source>
</evidence>
<dbReference type="GeneID" id="98301029"/>
<proteinExistence type="predicted"/>
<feature type="coiled-coil region" evidence="3">
    <location>
        <begin position="189"/>
        <end position="236"/>
    </location>
</feature>
<dbReference type="Proteomes" id="UP000029050">
    <property type="component" value="Unassembled WGS sequence"/>
</dbReference>
<dbReference type="OrthoDB" id="9808424at2"/>
<dbReference type="GO" id="GO:0003841">
    <property type="term" value="F:1-acylglycerol-3-phosphate O-acyltransferase activity"/>
    <property type="evidence" value="ECO:0007669"/>
    <property type="project" value="TreeGrafter"/>
</dbReference>
<dbReference type="EMBL" id="JGZI01000010">
    <property type="protein sequence ID" value="KFI81428.1"/>
    <property type="molecule type" value="Genomic_DNA"/>
</dbReference>
<evidence type="ECO:0000313" key="6">
    <source>
        <dbReference type="Proteomes" id="UP000029050"/>
    </source>
</evidence>
<dbReference type="GO" id="GO:0006654">
    <property type="term" value="P:phosphatidic acid biosynthetic process"/>
    <property type="evidence" value="ECO:0007669"/>
    <property type="project" value="TreeGrafter"/>
</dbReference>